<keyword evidence="9 14" id="KW-0862">Zinc</keyword>
<comment type="similarity">
    <text evidence="2 14">Belongs to the peptidase M50B family.</text>
</comment>
<feature type="domain" description="CBS" evidence="18">
    <location>
        <begin position="311"/>
        <end position="370"/>
    </location>
</feature>
<feature type="active site" evidence="15">
    <location>
        <position position="69"/>
    </location>
</feature>
<keyword evidence="6 14" id="KW-0479">Metal-binding</keyword>
<feature type="transmembrane region" description="Helical" evidence="14">
    <location>
        <begin position="112"/>
        <end position="132"/>
    </location>
</feature>
<accession>B2A5G6</accession>
<dbReference type="InterPro" id="IPR000644">
    <property type="entry name" value="CBS_dom"/>
</dbReference>
<feature type="transmembrane region" description="Helical" evidence="14">
    <location>
        <begin position="20"/>
        <end position="42"/>
    </location>
</feature>
<dbReference type="GO" id="GO:0008237">
    <property type="term" value="F:metallopeptidase activity"/>
    <property type="evidence" value="ECO:0007669"/>
    <property type="project" value="UniProtKB-UniRule"/>
</dbReference>
<evidence type="ECO:0000256" key="7">
    <source>
        <dbReference type="ARBA" id="ARBA00022737"/>
    </source>
</evidence>
<dbReference type="InterPro" id="IPR016483">
    <property type="entry name" value="UCP006404_Pept_M50_CBS"/>
</dbReference>
<dbReference type="PIRSF" id="PIRSF006404">
    <property type="entry name" value="UCP006404_Pept_M50_CBS"/>
    <property type="match status" value="1"/>
</dbReference>
<dbReference type="RefSeq" id="WP_012448188.1">
    <property type="nucleotide sequence ID" value="NC_010718.1"/>
</dbReference>
<dbReference type="HOGENOM" id="CLU_037123_1_2_9"/>
<dbReference type="STRING" id="457570.Nther_1747"/>
<keyword evidence="4 14" id="KW-0645">Protease</keyword>
<dbReference type="InterPro" id="IPR008915">
    <property type="entry name" value="Peptidase_M50"/>
</dbReference>
<evidence type="ECO:0000256" key="13">
    <source>
        <dbReference type="ARBA" id="ARBA00023136"/>
    </source>
</evidence>
<dbReference type="Pfam" id="PF00571">
    <property type="entry name" value="CBS"/>
    <property type="match status" value="2"/>
</dbReference>
<evidence type="ECO:0000256" key="14">
    <source>
        <dbReference type="PIRNR" id="PIRNR006404"/>
    </source>
</evidence>
<keyword evidence="7" id="KW-0677">Repeat</keyword>
<evidence type="ECO:0000256" key="8">
    <source>
        <dbReference type="ARBA" id="ARBA00022801"/>
    </source>
</evidence>
<dbReference type="EMBL" id="CP001034">
    <property type="protein sequence ID" value="ACB85321.1"/>
    <property type="molecule type" value="Genomic_DNA"/>
</dbReference>
<evidence type="ECO:0000256" key="1">
    <source>
        <dbReference type="ARBA" id="ARBA00004651"/>
    </source>
</evidence>
<evidence type="ECO:0000256" key="15">
    <source>
        <dbReference type="PIRSR" id="PIRSR006404-1"/>
    </source>
</evidence>
<feature type="binding site" evidence="16">
    <location>
        <position position="164"/>
    </location>
    <ligand>
        <name>Zn(2+)</name>
        <dbReference type="ChEBI" id="CHEBI:29105"/>
        <note>catalytic</note>
    </ligand>
</feature>
<evidence type="ECO:0000256" key="6">
    <source>
        <dbReference type="ARBA" id="ARBA00022723"/>
    </source>
</evidence>
<reference evidence="19 20" key="1">
    <citation type="submission" date="2008-04" db="EMBL/GenBank/DDBJ databases">
        <title>Complete sequence of chromosome of Natranaerobius thermophilus JW/NM-WN-LF.</title>
        <authorList>
            <consortium name="US DOE Joint Genome Institute"/>
            <person name="Copeland A."/>
            <person name="Lucas S."/>
            <person name="Lapidus A."/>
            <person name="Glavina del Rio T."/>
            <person name="Dalin E."/>
            <person name="Tice H."/>
            <person name="Bruce D."/>
            <person name="Goodwin L."/>
            <person name="Pitluck S."/>
            <person name="Chertkov O."/>
            <person name="Brettin T."/>
            <person name="Detter J.C."/>
            <person name="Han C."/>
            <person name="Kuske C.R."/>
            <person name="Schmutz J."/>
            <person name="Larimer F."/>
            <person name="Land M."/>
            <person name="Hauser L."/>
            <person name="Kyrpides N."/>
            <person name="Lykidis A."/>
            <person name="Mesbah N.M."/>
            <person name="Wiegel J."/>
        </authorList>
    </citation>
    <scope>NUCLEOTIDE SEQUENCE [LARGE SCALE GENOMIC DNA]</scope>
    <source>
        <strain evidence="20">ATCC BAA-1301 / DSM 18059 / JW/NM-WN-LF</strain>
    </source>
</reference>
<dbReference type="InParanoid" id="B2A5G6"/>
<feature type="transmembrane region" description="Helical" evidence="14">
    <location>
        <begin position="138"/>
        <end position="159"/>
    </location>
</feature>
<keyword evidence="20" id="KW-1185">Reference proteome</keyword>
<evidence type="ECO:0000256" key="16">
    <source>
        <dbReference type="PIRSR" id="PIRSR006404-2"/>
    </source>
</evidence>
<protein>
    <recommendedName>
        <fullName evidence="14">Zinc metalloprotease</fullName>
    </recommendedName>
</protein>
<evidence type="ECO:0000313" key="20">
    <source>
        <dbReference type="Proteomes" id="UP000001683"/>
    </source>
</evidence>
<dbReference type="GO" id="GO:0005886">
    <property type="term" value="C:plasma membrane"/>
    <property type="evidence" value="ECO:0007669"/>
    <property type="project" value="UniProtKB-SubCell"/>
</dbReference>
<dbReference type="PROSITE" id="PS51371">
    <property type="entry name" value="CBS"/>
    <property type="match status" value="2"/>
</dbReference>
<keyword evidence="3 14" id="KW-1003">Cell membrane</keyword>
<evidence type="ECO:0000313" key="19">
    <source>
        <dbReference type="EMBL" id="ACB85321.1"/>
    </source>
</evidence>
<reference evidence="19 20" key="2">
    <citation type="journal article" date="2011" name="J. Bacteriol.">
        <title>Complete genome sequence of the anaerobic, halophilic alkalithermophile Natranaerobius thermophilus JW/NM-WN-LF.</title>
        <authorList>
            <person name="Zhao B."/>
            <person name="Mesbah N.M."/>
            <person name="Dalin E."/>
            <person name="Goodwin L."/>
            <person name="Nolan M."/>
            <person name="Pitluck S."/>
            <person name="Chertkov O."/>
            <person name="Brettin T.S."/>
            <person name="Han J."/>
            <person name="Larimer F.W."/>
            <person name="Land M.L."/>
            <person name="Hauser L."/>
            <person name="Kyrpides N."/>
            <person name="Wiegel J."/>
        </authorList>
    </citation>
    <scope>NUCLEOTIDE SEQUENCE [LARGE SCALE GENOMIC DNA]</scope>
    <source>
        <strain evidence="20">ATCC BAA-1301 / DSM 18059 / JW/NM-WN-LF</strain>
    </source>
</reference>
<dbReference type="GO" id="GO:0046872">
    <property type="term" value="F:metal ion binding"/>
    <property type="evidence" value="ECO:0007669"/>
    <property type="project" value="UniProtKB-UniRule"/>
</dbReference>
<dbReference type="SUPFAM" id="SSF54631">
    <property type="entry name" value="CBS-domain pair"/>
    <property type="match status" value="1"/>
</dbReference>
<keyword evidence="13 14" id="KW-0472">Membrane</keyword>
<dbReference type="InterPro" id="IPR046342">
    <property type="entry name" value="CBS_dom_sf"/>
</dbReference>
<dbReference type="Pfam" id="PF02163">
    <property type="entry name" value="Peptidase_M50"/>
    <property type="match status" value="2"/>
</dbReference>
<keyword evidence="12 17" id="KW-0129">CBS domain</keyword>
<dbReference type="eggNOG" id="COG1994">
    <property type="taxonomic scope" value="Bacteria"/>
</dbReference>
<evidence type="ECO:0000256" key="10">
    <source>
        <dbReference type="ARBA" id="ARBA00022989"/>
    </source>
</evidence>
<feature type="domain" description="CBS" evidence="18">
    <location>
        <begin position="249"/>
        <end position="304"/>
    </location>
</feature>
<feature type="binding site" evidence="16">
    <location>
        <position position="72"/>
    </location>
    <ligand>
        <name>Zn(2+)</name>
        <dbReference type="ChEBI" id="CHEBI:29105"/>
        <note>catalytic</note>
    </ligand>
</feature>
<dbReference type="CDD" id="cd06164">
    <property type="entry name" value="S2P-M50_SpoIVFB_CBS"/>
    <property type="match status" value="1"/>
</dbReference>
<evidence type="ECO:0000256" key="11">
    <source>
        <dbReference type="ARBA" id="ARBA00023049"/>
    </source>
</evidence>
<dbReference type="AlphaFoldDB" id="B2A5G6"/>
<feature type="binding site" evidence="16">
    <location>
        <position position="68"/>
    </location>
    <ligand>
        <name>Zn(2+)</name>
        <dbReference type="ChEBI" id="CHEBI:29105"/>
        <note>catalytic</note>
    </ligand>
</feature>
<sequence length="370" mass="41325">MFSNSLRIARFFGIDVELDFSWLVIFMVFSFSLSTNYFPNVLAEKTDLIYWLAGVTATIMLFISVLIHEFAHSLTALKEGHDIKKITLFIFGGVAQLDEEPRTSVSELKITIVGPVSSLALAAIFGPISLLFTEGHFLGEILFFLARVNLTIGILNLIPAFPLDGGRILRAAIWYFKKDLLLATKISVLAGSALAFLLMGMGFMITVTVSVMGLWYIFMGWLLYQAGQNSYTQVTLKNTLSGYQVQDVMTDNVLVVSTELTIDRLVEEFYRHKVGAFPVVGGSAVLGLVTMNQVKTVNQDEWEVKKVREIMTAIDECIIMEPEEEAVEAMMKMARHNAGRVLVMDAGRLVGILSNTDMMRLIKMKTLFEK</sequence>
<dbReference type="PANTHER" id="PTHR39188">
    <property type="entry name" value="MEMBRANE-ASSOCIATED ZINC METALLOPROTEASE M50B"/>
    <property type="match status" value="1"/>
</dbReference>
<dbReference type="KEGG" id="nth:Nther_1747"/>
<organism evidence="19 20">
    <name type="scientific">Natranaerobius thermophilus (strain ATCC BAA-1301 / DSM 18059 / JW/NM-WN-LF)</name>
    <dbReference type="NCBI Taxonomy" id="457570"/>
    <lineage>
        <taxon>Bacteria</taxon>
        <taxon>Bacillati</taxon>
        <taxon>Bacillota</taxon>
        <taxon>Clostridia</taxon>
        <taxon>Natranaerobiales</taxon>
        <taxon>Natranaerobiaceae</taxon>
        <taxon>Natranaerobius</taxon>
    </lineage>
</organism>
<keyword evidence="11 14" id="KW-0482">Metalloprotease</keyword>
<feature type="transmembrane region" description="Helical" evidence="14">
    <location>
        <begin position="205"/>
        <end position="224"/>
    </location>
</feature>
<evidence type="ECO:0000256" key="5">
    <source>
        <dbReference type="ARBA" id="ARBA00022692"/>
    </source>
</evidence>
<keyword evidence="8 14" id="KW-0378">Hydrolase</keyword>
<dbReference type="eggNOG" id="COG2524">
    <property type="taxonomic scope" value="Bacteria"/>
</dbReference>
<dbReference type="Proteomes" id="UP000001683">
    <property type="component" value="Chromosome"/>
</dbReference>
<evidence type="ECO:0000256" key="2">
    <source>
        <dbReference type="ARBA" id="ARBA00007931"/>
    </source>
</evidence>
<feature type="transmembrane region" description="Helical" evidence="14">
    <location>
        <begin position="48"/>
        <end position="68"/>
    </location>
</feature>
<comment type="subcellular location">
    <subcellularLocation>
        <location evidence="1 14">Cell membrane</location>
        <topology evidence="1 14">Multi-pass membrane protein</topology>
    </subcellularLocation>
</comment>
<evidence type="ECO:0000256" key="12">
    <source>
        <dbReference type="ARBA" id="ARBA00023122"/>
    </source>
</evidence>
<evidence type="ECO:0000259" key="18">
    <source>
        <dbReference type="PROSITE" id="PS51371"/>
    </source>
</evidence>
<evidence type="ECO:0000256" key="3">
    <source>
        <dbReference type="ARBA" id="ARBA00022475"/>
    </source>
</evidence>
<evidence type="ECO:0000256" key="4">
    <source>
        <dbReference type="ARBA" id="ARBA00022670"/>
    </source>
</evidence>
<evidence type="ECO:0000256" key="9">
    <source>
        <dbReference type="ARBA" id="ARBA00022833"/>
    </source>
</evidence>
<proteinExistence type="inferred from homology"/>
<keyword evidence="10 14" id="KW-1133">Transmembrane helix</keyword>
<dbReference type="OrthoDB" id="9800627at2"/>
<dbReference type="SMART" id="SM00116">
    <property type="entry name" value="CBS"/>
    <property type="match status" value="2"/>
</dbReference>
<comment type="cofactor">
    <cofactor evidence="14 16">
        <name>Zn(2+)</name>
        <dbReference type="ChEBI" id="CHEBI:29105"/>
    </cofactor>
    <text evidence="14 16">Binds 1 zinc ion per subunit.</text>
</comment>
<dbReference type="Gene3D" id="3.10.580.10">
    <property type="entry name" value="CBS-domain"/>
    <property type="match status" value="2"/>
</dbReference>
<evidence type="ECO:0000256" key="17">
    <source>
        <dbReference type="PROSITE-ProRule" id="PRU00703"/>
    </source>
</evidence>
<keyword evidence="5 14" id="KW-0812">Transmembrane</keyword>
<gene>
    <name evidence="19" type="ordered locus">Nther_1747</name>
</gene>
<dbReference type="PANTHER" id="PTHR39188:SF3">
    <property type="entry name" value="STAGE IV SPORULATION PROTEIN FB"/>
    <property type="match status" value="1"/>
</dbReference>
<dbReference type="GO" id="GO:0006508">
    <property type="term" value="P:proteolysis"/>
    <property type="evidence" value="ECO:0007669"/>
    <property type="project" value="UniProtKB-KW"/>
</dbReference>
<name>B2A5G6_NATTJ</name>